<keyword evidence="2" id="KW-0812">Transmembrane</keyword>
<evidence type="ECO:0000256" key="2">
    <source>
        <dbReference type="SAM" id="Phobius"/>
    </source>
</evidence>
<keyword evidence="2" id="KW-1133">Transmembrane helix</keyword>
<proteinExistence type="predicted"/>
<dbReference type="AlphaFoldDB" id="A0A7R9PV90"/>
<reference evidence="3" key="1">
    <citation type="submission" date="2020-11" db="EMBL/GenBank/DDBJ databases">
        <authorList>
            <person name="Tran Van P."/>
        </authorList>
    </citation>
    <scope>NUCLEOTIDE SEQUENCE</scope>
</reference>
<dbReference type="EMBL" id="OC855445">
    <property type="protein sequence ID" value="CAD7621994.1"/>
    <property type="molecule type" value="Genomic_DNA"/>
</dbReference>
<gene>
    <name evidence="3" type="ORF">OSB1V03_LOCUS2463</name>
</gene>
<protein>
    <submittedName>
        <fullName evidence="3">Uncharacterized protein</fullName>
    </submittedName>
</protein>
<evidence type="ECO:0000313" key="4">
    <source>
        <dbReference type="Proteomes" id="UP000759131"/>
    </source>
</evidence>
<feature type="compositionally biased region" description="Polar residues" evidence="1">
    <location>
        <begin position="124"/>
        <end position="160"/>
    </location>
</feature>
<feature type="compositionally biased region" description="Basic residues" evidence="1">
    <location>
        <begin position="161"/>
        <end position="177"/>
    </location>
</feature>
<evidence type="ECO:0000313" key="3">
    <source>
        <dbReference type="EMBL" id="CAD7621994.1"/>
    </source>
</evidence>
<keyword evidence="4" id="KW-1185">Reference proteome</keyword>
<evidence type="ECO:0000256" key="1">
    <source>
        <dbReference type="SAM" id="MobiDB-lite"/>
    </source>
</evidence>
<sequence>MHFCFIIISDLLIVLQNSLKLIYISINIIFSIWIVFICTAFMMKSLQLLKTLSNLKSTDLSKNKSNTNVKTNKCNLQMKTLNTNHTKHEMKSENNLSKDVLTDENAAKPKIKITDENELTVSFASDNTPSQCNVTDSGHSSKSGSLKRNESNSIYRQSPKFNHKRNKYSNKMTRKNSNHSISHTESGLKNITETIDLREETDDKRSL</sequence>
<feature type="compositionally biased region" description="Polar residues" evidence="1">
    <location>
        <begin position="178"/>
        <end position="187"/>
    </location>
</feature>
<feature type="transmembrane region" description="Helical" evidence="2">
    <location>
        <begin position="21"/>
        <end position="43"/>
    </location>
</feature>
<dbReference type="OrthoDB" id="10441928at2759"/>
<dbReference type="Proteomes" id="UP000759131">
    <property type="component" value="Unassembled WGS sequence"/>
</dbReference>
<accession>A0A7R9PV90</accession>
<keyword evidence="2" id="KW-0472">Membrane</keyword>
<organism evidence="3">
    <name type="scientific">Medioppia subpectinata</name>
    <dbReference type="NCBI Taxonomy" id="1979941"/>
    <lineage>
        <taxon>Eukaryota</taxon>
        <taxon>Metazoa</taxon>
        <taxon>Ecdysozoa</taxon>
        <taxon>Arthropoda</taxon>
        <taxon>Chelicerata</taxon>
        <taxon>Arachnida</taxon>
        <taxon>Acari</taxon>
        <taxon>Acariformes</taxon>
        <taxon>Sarcoptiformes</taxon>
        <taxon>Oribatida</taxon>
        <taxon>Brachypylina</taxon>
        <taxon>Oppioidea</taxon>
        <taxon>Oppiidae</taxon>
        <taxon>Medioppia</taxon>
    </lineage>
</organism>
<feature type="region of interest" description="Disordered" evidence="1">
    <location>
        <begin position="124"/>
        <end position="187"/>
    </location>
</feature>
<dbReference type="EMBL" id="CAJPIZ010000870">
    <property type="protein sequence ID" value="CAG2102424.1"/>
    <property type="molecule type" value="Genomic_DNA"/>
</dbReference>
<name>A0A7R9PV90_9ACAR</name>